<dbReference type="STRING" id="29170.A0A368H942"/>
<keyword evidence="2" id="KW-1185">Reference proteome</keyword>
<organism evidence="1 2">
    <name type="scientific">Ancylostoma caninum</name>
    <name type="common">Dog hookworm</name>
    <dbReference type="NCBI Taxonomy" id="29170"/>
    <lineage>
        <taxon>Eukaryota</taxon>
        <taxon>Metazoa</taxon>
        <taxon>Ecdysozoa</taxon>
        <taxon>Nematoda</taxon>
        <taxon>Chromadorea</taxon>
        <taxon>Rhabditida</taxon>
        <taxon>Rhabditina</taxon>
        <taxon>Rhabditomorpha</taxon>
        <taxon>Strongyloidea</taxon>
        <taxon>Ancylostomatidae</taxon>
        <taxon>Ancylostomatinae</taxon>
        <taxon>Ancylostoma</taxon>
    </lineage>
</organism>
<dbReference type="InterPro" id="IPR035940">
    <property type="entry name" value="CAP_sf"/>
</dbReference>
<proteinExistence type="predicted"/>
<reference evidence="1 2" key="1">
    <citation type="submission" date="2014-10" db="EMBL/GenBank/DDBJ databases">
        <title>Draft genome of the hookworm Ancylostoma caninum.</title>
        <authorList>
            <person name="Mitreva M."/>
        </authorList>
    </citation>
    <scope>NUCLEOTIDE SEQUENCE [LARGE SCALE GENOMIC DNA]</scope>
    <source>
        <strain evidence="1 2">Baltimore</strain>
    </source>
</reference>
<accession>A0A368H942</accession>
<dbReference type="AlphaFoldDB" id="A0A368H942"/>
<evidence type="ECO:0000313" key="1">
    <source>
        <dbReference type="EMBL" id="RCN53123.1"/>
    </source>
</evidence>
<dbReference type="SUPFAM" id="SSF55797">
    <property type="entry name" value="PR-1-like"/>
    <property type="match status" value="1"/>
</dbReference>
<dbReference type="OrthoDB" id="5889422at2759"/>
<comment type="caution">
    <text evidence="1">The sequence shown here is derived from an EMBL/GenBank/DDBJ whole genome shotgun (WGS) entry which is preliminary data.</text>
</comment>
<evidence type="ECO:0008006" key="3">
    <source>
        <dbReference type="Google" id="ProtNLM"/>
    </source>
</evidence>
<gene>
    <name evidence="1" type="ORF">ANCCAN_00676</name>
</gene>
<sequence length="82" mass="9399">MRLSSCAFFSYVEGSKRDPVDVWLSEMDEANITLHPDPEAYVRCHGKNRNYCNLVRYDASRIGCAQLECKGTNYVFCLTNKP</sequence>
<evidence type="ECO:0000313" key="2">
    <source>
        <dbReference type="Proteomes" id="UP000252519"/>
    </source>
</evidence>
<dbReference type="Gene3D" id="3.40.33.10">
    <property type="entry name" value="CAP"/>
    <property type="match status" value="1"/>
</dbReference>
<name>A0A368H942_ANCCA</name>
<protein>
    <recommendedName>
        <fullName evidence="3">SCP domain-containing protein</fullName>
    </recommendedName>
</protein>
<dbReference type="EMBL" id="JOJR01000003">
    <property type="protein sequence ID" value="RCN53123.1"/>
    <property type="molecule type" value="Genomic_DNA"/>
</dbReference>
<dbReference type="Proteomes" id="UP000252519">
    <property type="component" value="Unassembled WGS sequence"/>
</dbReference>